<reference evidence="1" key="1">
    <citation type="submission" date="2021-11" db="EMBL/GenBank/DDBJ databases">
        <authorList>
            <consortium name="Genoscope - CEA"/>
            <person name="William W."/>
        </authorList>
    </citation>
    <scope>NUCLEOTIDE SEQUENCE</scope>
</reference>
<dbReference type="Gene3D" id="3.90.550.10">
    <property type="entry name" value="Spore Coat Polysaccharide Biosynthesis Protein SpsA, Chain A"/>
    <property type="match status" value="1"/>
</dbReference>
<keyword evidence="2" id="KW-1185">Reference proteome</keyword>
<dbReference type="OrthoDB" id="2014201at2759"/>
<protein>
    <submittedName>
        <fullName evidence="1">Uncharacterized protein</fullName>
    </submittedName>
</protein>
<gene>
    <name evidence="1" type="ORF">PECAL_6P08800</name>
</gene>
<dbReference type="InterPro" id="IPR050587">
    <property type="entry name" value="GNT1/Glycosyltrans_8"/>
</dbReference>
<organism evidence="1 2">
    <name type="scientific">Pelagomonas calceolata</name>
    <dbReference type="NCBI Taxonomy" id="35677"/>
    <lineage>
        <taxon>Eukaryota</taxon>
        <taxon>Sar</taxon>
        <taxon>Stramenopiles</taxon>
        <taxon>Ochrophyta</taxon>
        <taxon>Pelagophyceae</taxon>
        <taxon>Pelagomonadales</taxon>
        <taxon>Pelagomonadaceae</taxon>
        <taxon>Pelagomonas</taxon>
    </lineage>
</organism>
<dbReference type="SUPFAM" id="SSF53448">
    <property type="entry name" value="Nucleotide-diphospho-sugar transferases"/>
    <property type="match status" value="1"/>
</dbReference>
<evidence type="ECO:0000313" key="1">
    <source>
        <dbReference type="EMBL" id="CAH0379270.1"/>
    </source>
</evidence>
<name>A0A8J2T1E5_9STRA</name>
<proteinExistence type="predicted"/>
<accession>A0A8J2T1E5</accession>
<dbReference type="PANTHER" id="PTHR11183">
    <property type="entry name" value="GLYCOGENIN SUBFAMILY MEMBER"/>
    <property type="match status" value="1"/>
</dbReference>
<dbReference type="AlphaFoldDB" id="A0A8J2T1E5"/>
<dbReference type="EMBL" id="CAKKNE010000006">
    <property type="protein sequence ID" value="CAH0379270.1"/>
    <property type="molecule type" value="Genomic_DNA"/>
</dbReference>
<dbReference type="Proteomes" id="UP000789595">
    <property type="component" value="Unassembled WGS sequence"/>
</dbReference>
<evidence type="ECO:0000313" key="2">
    <source>
        <dbReference type="Proteomes" id="UP000789595"/>
    </source>
</evidence>
<comment type="caution">
    <text evidence="1">The sequence shown here is derived from an EMBL/GenBank/DDBJ whole genome shotgun (WGS) entry which is preliminary data.</text>
</comment>
<dbReference type="InterPro" id="IPR029044">
    <property type="entry name" value="Nucleotide-diphossugar_trans"/>
</dbReference>
<sequence>MRRAWRALLALHGTFAAQIALVAVWLGPKPLPRYARATCASLQFNTDATLVLVVDDKAIVPRECLDHARVWEVGADGVAKGLGEAAARALRLDPPSAKATREKIVGALRRMPSLVIELKPLWVYAWRERLMREGFDRATFADLDVVWGDVKPWADASRGYDAATWSFAEGEDPMRLFARGQWFLLRLDDDAVQLRWLRCAHLSTALLRNLDLKARGGRLSLETRRSFDATRGCPTVYPEKPANRYVSAEACYSCAFFAPVVDGEAAEFAARFRRLPGSRGYSAGEAQRLLRPLSVVVLPAVLSDHGLGRVWWTGGRVFRCAQLTGARCAAAVAAHAQGPRAALRLAPTAVPLRVERPCVARKMDWLAESCPRAAACARLPDDQHLHAVVANGSSAAARAVQHPQTEVTEAAFFHYRIWSDRRDGLGGTFRDELPRINRTLAVDEDGFLDAKAGEGFSDRVLAGRVWDGAATACPGVALGDRAPLVILQTDSERVFDALARHPDVLLTKAPLAFHHKSFDHRRLRAAGRAKFHFEADGDAFETLPQLACLIAKKAGAARIPRVLGLPPPSDDLVQRKWAKTFAYESTVRFVRVATQAHQTSGDDALVLAESDFARDGTSAKLARFLGVARPREAYATLVYGDGPFACGAAVLGRALRDADPARPRACVVWNVSEATRSILRSTWSLFDGPPVAKVRYSKSGALKVKDGVPANRKAGLWLLPYDRVLFFDVDDVPLPASGPRLDALWKTYGDSERLAAVPFERKGLAQRCFNSGLMLLRPGARAYAAYTDEALRLGRHQRGLCPGHDQPALNRAFSDWRAITSKDWSTATPGRAKRRCSSTLADLSREFDAYHFFEESVPWCADTAAGCAPGLHDACPRTTVCTAHAAAARAWWDALERLPTPARDACRARLSGRPPACALE</sequence>